<feature type="compositionally biased region" description="Pro residues" evidence="3">
    <location>
        <begin position="330"/>
        <end position="351"/>
    </location>
</feature>
<sequence length="371" mass="39881">MPTSSARRIVVFIQENHTTDNYFGGLRPYGVNVATGWPVQANPPTSDPRHDRIAYDKWLTGQNTATHTQVDTLNVLPFYAYLALTGAFFENHCAGFGTNSTPNHLLLVGGQSPTLKNPSRTQPPPLWDMPSVPGMADAHGVTWKCYTGSNDYPAGFYKQLKGSKNLVTSAHFLADAKAGTLPQLSYVWHDSPEDEHPLADVTIGMKKIWQSVDAVVQSGGWADTVFFLTWDDWGGWDEHVATPNVEHTADGVQLAFGPRVPLLVFGGNVKQTIDSRWSSHVDVPRTVLQLLGLPALGVPRADASAGLADVVDPSLKRPAPPAFGAAITLPRPPTPTPAPKPLPPSPGPSQPVGPIVLRDGTTLPPPNDVVV</sequence>
<evidence type="ECO:0000313" key="4">
    <source>
        <dbReference type="EMBL" id="XDP44943.1"/>
    </source>
</evidence>
<dbReference type="SUPFAM" id="SSF53649">
    <property type="entry name" value="Alkaline phosphatase-like"/>
    <property type="match status" value="1"/>
</dbReference>
<gene>
    <name evidence="4" type="ORF">AB5L97_16985</name>
</gene>
<proteinExistence type="predicted"/>
<dbReference type="AlphaFoldDB" id="A0AB39L2Z0"/>
<accession>A0AB39L2Z0</accession>
<reference evidence="4" key="1">
    <citation type="submission" date="2024-07" db="EMBL/GenBank/DDBJ databases">
        <authorList>
            <person name="fu j."/>
        </authorList>
    </citation>
    <scope>NUCLEOTIDE SEQUENCE</scope>
    <source>
        <strain evidence="4">P10A9</strain>
    </source>
</reference>
<dbReference type="Gene3D" id="3.40.720.10">
    <property type="entry name" value="Alkaline Phosphatase, subunit A"/>
    <property type="match status" value="1"/>
</dbReference>
<organism evidence="4">
    <name type="scientific">Sinomonas puerhi</name>
    <dbReference type="NCBI Taxonomy" id="3238584"/>
    <lineage>
        <taxon>Bacteria</taxon>
        <taxon>Bacillati</taxon>
        <taxon>Actinomycetota</taxon>
        <taxon>Actinomycetes</taxon>
        <taxon>Micrococcales</taxon>
        <taxon>Micrococcaceae</taxon>
        <taxon>Sinomonas</taxon>
    </lineage>
</organism>
<dbReference type="GO" id="GO:0042578">
    <property type="term" value="F:phosphoric ester hydrolase activity"/>
    <property type="evidence" value="ECO:0007669"/>
    <property type="project" value="UniProtKB-ARBA"/>
</dbReference>
<dbReference type="EMBL" id="CP163302">
    <property type="protein sequence ID" value="XDP44943.1"/>
    <property type="molecule type" value="Genomic_DNA"/>
</dbReference>
<keyword evidence="2" id="KW-0843">Virulence</keyword>
<keyword evidence="1" id="KW-0378">Hydrolase</keyword>
<dbReference type="RefSeq" id="WP_369045543.1">
    <property type="nucleotide sequence ID" value="NZ_CP163302.1"/>
</dbReference>
<dbReference type="GO" id="GO:0009395">
    <property type="term" value="P:phospholipid catabolic process"/>
    <property type="evidence" value="ECO:0007669"/>
    <property type="project" value="TreeGrafter"/>
</dbReference>
<dbReference type="Pfam" id="PF04185">
    <property type="entry name" value="Phosphoesterase"/>
    <property type="match status" value="1"/>
</dbReference>
<evidence type="ECO:0000256" key="2">
    <source>
        <dbReference type="ARBA" id="ARBA00023026"/>
    </source>
</evidence>
<protein>
    <submittedName>
        <fullName evidence="4">Alkaline phosphatase family protein</fullName>
    </submittedName>
</protein>
<dbReference type="PANTHER" id="PTHR31956">
    <property type="entry name" value="NON-SPECIFIC PHOSPHOLIPASE C4-RELATED"/>
    <property type="match status" value="1"/>
</dbReference>
<dbReference type="PANTHER" id="PTHR31956:SF1">
    <property type="entry name" value="NON-SPECIFIC PHOSPHOLIPASE C1"/>
    <property type="match status" value="1"/>
</dbReference>
<dbReference type="InterPro" id="IPR017850">
    <property type="entry name" value="Alkaline_phosphatase_core_sf"/>
</dbReference>
<dbReference type="KEGG" id="spue:AB5L97_16985"/>
<dbReference type="InterPro" id="IPR007312">
    <property type="entry name" value="Phosphoesterase"/>
</dbReference>
<name>A0AB39L2Z0_9MICC</name>
<feature type="region of interest" description="Disordered" evidence="3">
    <location>
        <begin position="321"/>
        <end position="371"/>
    </location>
</feature>
<evidence type="ECO:0000256" key="1">
    <source>
        <dbReference type="ARBA" id="ARBA00022801"/>
    </source>
</evidence>
<evidence type="ECO:0000256" key="3">
    <source>
        <dbReference type="SAM" id="MobiDB-lite"/>
    </source>
</evidence>